<feature type="compositionally biased region" description="Polar residues" evidence="1">
    <location>
        <begin position="206"/>
        <end position="223"/>
    </location>
</feature>
<feature type="compositionally biased region" description="Polar residues" evidence="1">
    <location>
        <begin position="229"/>
        <end position="238"/>
    </location>
</feature>
<feature type="compositionally biased region" description="Basic and acidic residues" evidence="1">
    <location>
        <begin position="90"/>
        <end position="109"/>
    </location>
</feature>
<dbReference type="EMBL" id="CAMPGE010004210">
    <property type="protein sequence ID" value="CAI2363058.1"/>
    <property type="molecule type" value="Genomic_DNA"/>
</dbReference>
<feature type="region of interest" description="Disordered" evidence="1">
    <location>
        <begin position="182"/>
        <end position="238"/>
    </location>
</feature>
<organism evidence="2 3">
    <name type="scientific">Euplotes crassus</name>
    <dbReference type="NCBI Taxonomy" id="5936"/>
    <lineage>
        <taxon>Eukaryota</taxon>
        <taxon>Sar</taxon>
        <taxon>Alveolata</taxon>
        <taxon>Ciliophora</taxon>
        <taxon>Intramacronucleata</taxon>
        <taxon>Spirotrichea</taxon>
        <taxon>Hypotrichia</taxon>
        <taxon>Euplotida</taxon>
        <taxon>Euplotidae</taxon>
        <taxon>Moneuplotes</taxon>
    </lineage>
</organism>
<feature type="compositionally biased region" description="Polar residues" evidence="1">
    <location>
        <begin position="182"/>
        <end position="194"/>
    </location>
</feature>
<reference evidence="2" key="1">
    <citation type="submission" date="2023-07" db="EMBL/GenBank/DDBJ databases">
        <authorList>
            <consortium name="AG Swart"/>
            <person name="Singh M."/>
            <person name="Singh A."/>
            <person name="Seah K."/>
            <person name="Emmerich C."/>
        </authorList>
    </citation>
    <scope>NUCLEOTIDE SEQUENCE</scope>
    <source>
        <strain evidence="2">DP1</strain>
    </source>
</reference>
<gene>
    <name evidence="2" type="ORF">ECRASSUSDP1_LOCUS4388</name>
</gene>
<proteinExistence type="predicted"/>
<evidence type="ECO:0000313" key="2">
    <source>
        <dbReference type="EMBL" id="CAI2363058.1"/>
    </source>
</evidence>
<feature type="compositionally biased region" description="Low complexity" evidence="1">
    <location>
        <begin position="195"/>
        <end position="205"/>
    </location>
</feature>
<dbReference type="Proteomes" id="UP001295684">
    <property type="component" value="Unassembled WGS sequence"/>
</dbReference>
<evidence type="ECO:0000256" key="1">
    <source>
        <dbReference type="SAM" id="MobiDB-lite"/>
    </source>
</evidence>
<protein>
    <submittedName>
        <fullName evidence="2">Uncharacterized protein</fullName>
    </submittedName>
</protein>
<comment type="caution">
    <text evidence="2">The sequence shown here is derived from an EMBL/GenBank/DDBJ whole genome shotgun (WGS) entry which is preliminary data.</text>
</comment>
<feature type="region of interest" description="Disordered" evidence="1">
    <location>
        <begin position="64"/>
        <end position="109"/>
    </location>
</feature>
<evidence type="ECO:0000313" key="3">
    <source>
        <dbReference type="Proteomes" id="UP001295684"/>
    </source>
</evidence>
<name>A0AAD1X4T4_EUPCR</name>
<feature type="compositionally biased region" description="Basic and acidic residues" evidence="1">
    <location>
        <begin position="69"/>
        <end position="81"/>
    </location>
</feature>
<dbReference type="AlphaFoldDB" id="A0AAD1X4T4"/>
<sequence length="238" mass="27454">MNFEEKLKKIDSQLAEINDTSRTKDIEKIRKLVSERQVKGPTISGKHTISNAVKQNAIEISSIAPSIRSDSKRRGDKIQELRKKRKTKEKAKLKEEKHQGNDNSKEKLRDVFNSRNKWSTKPIDEHKDLQIQLENISELTPKVLEPKEETKDDVNMNWINVNSINKKYQKSAYTLTEHQESSISELTFQDPTRTNNNPSNPSHPHQNTLVHQTDVNIPNSTPSDPNPQEILQNSKNKF</sequence>
<keyword evidence="3" id="KW-1185">Reference proteome</keyword>
<accession>A0AAD1X4T4</accession>